<protein>
    <submittedName>
        <fullName evidence="2">Uncharacterized protein</fullName>
    </submittedName>
</protein>
<keyword evidence="3" id="KW-1185">Reference proteome</keyword>
<dbReference type="EMBL" id="JASCZI010271871">
    <property type="protein sequence ID" value="MED6216205.1"/>
    <property type="molecule type" value="Genomic_DNA"/>
</dbReference>
<name>A0ABU6Z0S6_9FABA</name>
<reference evidence="2 3" key="1">
    <citation type="journal article" date="2023" name="Plants (Basel)">
        <title>Bridging the Gap: Combining Genomics and Transcriptomics Approaches to Understand Stylosanthes scabra, an Orphan Legume from the Brazilian Caatinga.</title>
        <authorList>
            <person name="Ferreira-Neto J.R.C."/>
            <person name="da Silva M.D."/>
            <person name="Binneck E."/>
            <person name="de Melo N.F."/>
            <person name="da Silva R.H."/>
            <person name="de Melo A.L.T.M."/>
            <person name="Pandolfi V."/>
            <person name="Bustamante F.O."/>
            <person name="Brasileiro-Vidal A.C."/>
            <person name="Benko-Iseppon A.M."/>
        </authorList>
    </citation>
    <scope>NUCLEOTIDE SEQUENCE [LARGE SCALE GENOMIC DNA]</scope>
    <source>
        <tissue evidence="2">Leaves</tissue>
    </source>
</reference>
<gene>
    <name evidence="2" type="ORF">PIB30_005470</name>
</gene>
<dbReference type="Proteomes" id="UP001341840">
    <property type="component" value="Unassembled WGS sequence"/>
</dbReference>
<feature type="region of interest" description="Disordered" evidence="1">
    <location>
        <begin position="1"/>
        <end position="20"/>
    </location>
</feature>
<evidence type="ECO:0000313" key="3">
    <source>
        <dbReference type="Proteomes" id="UP001341840"/>
    </source>
</evidence>
<organism evidence="2 3">
    <name type="scientific">Stylosanthes scabra</name>
    <dbReference type="NCBI Taxonomy" id="79078"/>
    <lineage>
        <taxon>Eukaryota</taxon>
        <taxon>Viridiplantae</taxon>
        <taxon>Streptophyta</taxon>
        <taxon>Embryophyta</taxon>
        <taxon>Tracheophyta</taxon>
        <taxon>Spermatophyta</taxon>
        <taxon>Magnoliopsida</taxon>
        <taxon>eudicotyledons</taxon>
        <taxon>Gunneridae</taxon>
        <taxon>Pentapetalae</taxon>
        <taxon>rosids</taxon>
        <taxon>fabids</taxon>
        <taxon>Fabales</taxon>
        <taxon>Fabaceae</taxon>
        <taxon>Papilionoideae</taxon>
        <taxon>50 kb inversion clade</taxon>
        <taxon>dalbergioids sensu lato</taxon>
        <taxon>Dalbergieae</taxon>
        <taxon>Pterocarpus clade</taxon>
        <taxon>Stylosanthes</taxon>
    </lineage>
</organism>
<sequence>MGLPTTEDGNVTPTEVTGEDERRWLEPWRFCLPETPWAGLGWKTASTMAGRVETYLYGGCGSATSRRQRQETLTVAVGSTAPLPNCGVGGDDEDDAGEDDVGIWEVQTWAGWRRRVAV</sequence>
<proteinExistence type="predicted"/>
<comment type="caution">
    <text evidence="2">The sequence shown here is derived from an EMBL/GenBank/DDBJ whole genome shotgun (WGS) entry which is preliminary data.</text>
</comment>
<evidence type="ECO:0000256" key="1">
    <source>
        <dbReference type="SAM" id="MobiDB-lite"/>
    </source>
</evidence>
<accession>A0ABU6Z0S6</accession>
<evidence type="ECO:0000313" key="2">
    <source>
        <dbReference type="EMBL" id="MED6216205.1"/>
    </source>
</evidence>